<comment type="similarity">
    <text evidence="11">Belongs to the SEDS family. MrdB/RodA subfamily.</text>
</comment>
<dbReference type="HAMAP" id="MF_02079">
    <property type="entry name" value="PGT_RodA"/>
    <property type="match status" value="1"/>
</dbReference>
<comment type="pathway">
    <text evidence="11">Cell wall biogenesis; peptidoglycan biosynthesis.</text>
</comment>
<dbReference type="Proteomes" id="UP000518887">
    <property type="component" value="Unassembled WGS sequence"/>
</dbReference>
<feature type="transmembrane region" description="Helical" evidence="11">
    <location>
        <begin position="251"/>
        <end position="272"/>
    </location>
</feature>
<dbReference type="PROSITE" id="PS00428">
    <property type="entry name" value="FTSW_RODA_SPOVE"/>
    <property type="match status" value="1"/>
</dbReference>
<keyword evidence="13" id="KW-1185">Reference proteome</keyword>
<feature type="transmembrane region" description="Helical" evidence="11">
    <location>
        <begin position="7"/>
        <end position="30"/>
    </location>
</feature>
<dbReference type="NCBIfam" id="TIGR02210">
    <property type="entry name" value="rodA_shape"/>
    <property type="match status" value="1"/>
</dbReference>
<dbReference type="Pfam" id="PF01098">
    <property type="entry name" value="FTSW_RODA_SPOVE"/>
    <property type="match status" value="2"/>
</dbReference>
<dbReference type="PANTHER" id="PTHR30474:SF1">
    <property type="entry name" value="PEPTIDOGLYCAN GLYCOSYLTRANSFERASE MRDB"/>
    <property type="match status" value="1"/>
</dbReference>
<dbReference type="NCBIfam" id="NF037961">
    <property type="entry name" value="RodA_shape"/>
    <property type="match status" value="1"/>
</dbReference>
<evidence type="ECO:0000256" key="4">
    <source>
        <dbReference type="ARBA" id="ARBA00022679"/>
    </source>
</evidence>
<evidence type="ECO:0000313" key="13">
    <source>
        <dbReference type="Proteomes" id="UP000518887"/>
    </source>
</evidence>
<feature type="transmembrane region" description="Helical" evidence="11">
    <location>
        <begin position="78"/>
        <end position="96"/>
    </location>
</feature>
<name>A0A7W8LLJ8_9SPIR</name>
<keyword evidence="2 11" id="KW-1003">Cell membrane</keyword>
<dbReference type="InterPro" id="IPR011923">
    <property type="entry name" value="RodA/MrdB"/>
</dbReference>
<reference evidence="12 13" key="1">
    <citation type="submission" date="2020-08" db="EMBL/GenBank/DDBJ databases">
        <title>Genomic Encyclopedia of Type Strains, Phase IV (KMG-IV): sequencing the most valuable type-strain genomes for metagenomic binning, comparative biology and taxonomic classification.</title>
        <authorList>
            <person name="Goeker M."/>
        </authorList>
    </citation>
    <scope>NUCLEOTIDE SEQUENCE [LARGE SCALE GENOMIC DNA]</scope>
    <source>
        <strain evidence="12 13">DSM 103462</strain>
    </source>
</reference>
<evidence type="ECO:0000256" key="7">
    <source>
        <dbReference type="ARBA" id="ARBA00022984"/>
    </source>
</evidence>
<dbReference type="GO" id="GO:0071555">
    <property type="term" value="P:cell wall organization"/>
    <property type="evidence" value="ECO:0007669"/>
    <property type="project" value="UniProtKB-KW"/>
</dbReference>
<evidence type="ECO:0000256" key="3">
    <source>
        <dbReference type="ARBA" id="ARBA00022676"/>
    </source>
</evidence>
<dbReference type="GO" id="GO:0009252">
    <property type="term" value="P:peptidoglycan biosynthetic process"/>
    <property type="evidence" value="ECO:0007669"/>
    <property type="project" value="UniProtKB-UniRule"/>
</dbReference>
<dbReference type="UniPathway" id="UPA00219"/>
<gene>
    <name evidence="11" type="primary">rodA</name>
    <name evidence="12" type="ORF">HNP76_000914</name>
</gene>
<evidence type="ECO:0000256" key="11">
    <source>
        <dbReference type="HAMAP-Rule" id="MF_02079"/>
    </source>
</evidence>
<keyword evidence="4 11" id="KW-0808">Transferase</keyword>
<feature type="transmembrane region" description="Helical" evidence="11">
    <location>
        <begin position="164"/>
        <end position="180"/>
    </location>
</feature>
<comment type="subcellular location">
    <subcellularLocation>
        <location evidence="11">Cell membrane</location>
        <topology evidence="11">Multi-pass membrane protein</topology>
    </subcellularLocation>
    <subcellularLocation>
        <location evidence="1">Membrane</location>
        <topology evidence="1">Multi-pass membrane protein</topology>
    </subcellularLocation>
</comment>
<organism evidence="12 13">
    <name type="scientific">Treponema ruminis</name>
    <dbReference type="NCBI Taxonomy" id="744515"/>
    <lineage>
        <taxon>Bacteria</taxon>
        <taxon>Pseudomonadati</taxon>
        <taxon>Spirochaetota</taxon>
        <taxon>Spirochaetia</taxon>
        <taxon>Spirochaetales</taxon>
        <taxon>Treponemataceae</taxon>
        <taxon>Treponema</taxon>
    </lineage>
</organism>
<feature type="transmembrane region" description="Helical" evidence="11">
    <location>
        <begin position="375"/>
        <end position="401"/>
    </location>
</feature>
<comment type="function">
    <text evidence="11">Peptidoglycan polymerase that is essential for cell wall elongation.</text>
</comment>
<evidence type="ECO:0000256" key="1">
    <source>
        <dbReference type="ARBA" id="ARBA00004141"/>
    </source>
</evidence>
<evidence type="ECO:0000256" key="9">
    <source>
        <dbReference type="ARBA" id="ARBA00023136"/>
    </source>
</evidence>
<dbReference type="GO" id="GO:0051301">
    <property type="term" value="P:cell division"/>
    <property type="evidence" value="ECO:0007669"/>
    <property type="project" value="InterPro"/>
</dbReference>
<feature type="transmembrane region" description="Helical" evidence="11">
    <location>
        <begin position="407"/>
        <end position="430"/>
    </location>
</feature>
<dbReference type="PANTHER" id="PTHR30474">
    <property type="entry name" value="CELL CYCLE PROTEIN"/>
    <property type="match status" value="1"/>
</dbReference>
<keyword evidence="8 11" id="KW-1133">Transmembrane helix</keyword>
<feature type="transmembrane region" description="Helical" evidence="11">
    <location>
        <begin position="140"/>
        <end position="158"/>
    </location>
</feature>
<keyword evidence="3 11" id="KW-0328">Glycosyltransferase</keyword>
<dbReference type="EC" id="2.4.99.28" evidence="11"/>
<dbReference type="GO" id="GO:0008360">
    <property type="term" value="P:regulation of cell shape"/>
    <property type="evidence" value="ECO:0007669"/>
    <property type="project" value="UniProtKB-KW"/>
</dbReference>
<feature type="transmembrane region" description="Helical" evidence="11">
    <location>
        <begin position="224"/>
        <end position="244"/>
    </location>
</feature>
<sequence length="439" mass="49646">MKLNLKFLQFFDFILFFCVAALVTFGILFIYSSGINSDGENVSSEYVKQIIWGGSGMLMMLGVSLLDYRRFNRYIPQIFAAACAVLIFTKFFGRYVNGARSWLGIGPFGIQPSEFTKVVFILFLAWYLDKTKKTQDQRKRFIISLFIMFIPMGLILAQPDLGTSLVYFPIFLAMTFIAGIPVRYILFIFLGGMMTITFTVLPIWESQIAHHSVIFIRVLTNTTLRLILIFATGSIGVLSMLGMFFYRHNKYFYWISYFAAIFCGALIFSYFAGKVLKEYQVMRLIVFIDPYADPRGAGWNIIQSKTAIGSGNLLGRGYLQGTQSHYRFLPEQSTDFIFSILSEELGFVGCMAVFALYFLIFMRTIFIIKNASNTFGLMIASGVLGMFVFHFLVNVGMVMGIMPITGIPLLFLSYGGSSLWTAMICVGLLMSVSSRKFGF</sequence>
<keyword evidence="10 11" id="KW-0961">Cell wall biogenesis/degradation</keyword>
<feature type="transmembrane region" description="Helical" evidence="11">
    <location>
        <begin position="108"/>
        <end position="128"/>
    </location>
</feature>
<evidence type="ECO:0000256" key="6">
    <source>
        <dbReference type="ARBA" id="ARBA00022960"/>
    </source>
</evidence>
<evidence type="ECO:0000256" key="5">
    <source>
        <dbReference type="ARBA" id="ARBA00022692"/>
    </source>
</evidence>
<comment type="caution">
    <text evidence="12">The sequence shown here is derived from an EMBL/GenBank/DDBJ whole genome shotgun (WGS) entry which is preliminary data.</text>
</comment>
<evidence type="ECO:0000256" key="10">
    <source>
        <dbReference type="ARBA" id="ARBA00023316"/>
    </source>
</evidence>
<protein>
    <recommendedName>
        <fullName evidence="11">Peptidoglycan glycosyltransferase RodA</fullName>
        <shortName evidence="11">PGT</shortName>
        <ecNumber evidence="11">2.4.99.28</ecNumber>
    </recommendedName>
    <alternativeName>
        <fullName evidence="11">Cell elongation protein RodA</fullName>
    </alternativeName>
    <alternativeName>
        <fullName evidence="11">Cell wall polymerase</fullName>
    </alternativeName>
    <alternativeName>
        <fullName evidence="11">Peptidoglycan polymerase</fullName>
        <shortName evidence="11">PG polymerase</shortName>
    </alternativeName>
</protein>
<evidence type="ECO:0000313" key="12">
    <source>
        <dbReference type="EMBL" id="MBB5225557.1"/>
    </source>
</evidence>
<proteinExistence type="inferred from homology"/>
<accession>A0A7W8LLJ8</accession>
<dbReference type="InterPro" id="IPR018365">
    <property type="entry name" value="Cell_cycle_FtsW-rel_CS"/>
</dbReference>
<dbReference type="GO" id="GO:0005886">
    <property type="term" value="C:plasma membrane"/>
    <property type="evidence" value="ECO:0007669"/>
    <property type="project" value="UniProtKB-SubCell"/>
</dbReference>
<dbReference type="GO" id="GO:0015648">
    <property type="term" value="F:lipid-linked peptidoglycan transporter activity"/>
    <property type="evidence" value="ECO:0007669"/>
    <property type="project" value="TreeGrafter"/>
</dbReference>
<feature type="transmembrane region" description="Helical" evidence="11">
    <location>
        <begin position="50"/>
        <end position="66"/>
    </location>
</feature>
<dbReference type="InterPro" id="IPR001182">
    <property type="entry name" value="FtsW/RodA"/>
</dbReference>
<feature type="transmembrane region" description="Helical" evidence="11">
    <location>
        <begin position="345"/>
        <end position="368"/>
    </location>
</feature>
<keyword evidence="9 11" id="KW-0472">Membrane</keyword>
<dbReference type="AlphaFoldDB" id="A0A7W8LLJ8"/>
<keyword evidence="6 11" id="KW-0133">Cell shape</keyword>
<dbReference type="GO" id="GO:0032153">
    <property type="term" value="C:cell division site"/>
    <property type="evidence" value="ECO:0007669"/>
    <property type="project" value="TreeGrafter"/>
</dbReference>
<dbReference type="GO" id="GO:0008955">
    <property type="term" value="F:peptidoglycan glycosyltransferase activity"/>
    <property type="evidence" value="ECO:0007669"/>
    <property type="project" value="UniProtKB-UniRule"/>
</dbReference>
<evidence type="ECO:0000256" key="2">
    <source>
        <dbReference type="ARBA" id="ARBA00022475"/>
    </source>
</evidence>
<comment type="catalytic activity">
    <reaction evidence="11">
        <text>[GlcNAc-(1-&gt;4)-Mur2Ac(oyl-L-Ala-gamma-D-Glu-L-Lys-D-Ala-D-Ala)](n)-di-trans,octa-cis-undecaprenyl diphosphate + beta-D-GlcNAc-(1-&gt;4)-Mur2Ac(oyl-L-Ala-gamma-D-Glu-L-Lys-D-Ala-D-Ala)-di-trans,octa-cis-undecaprenyl diphosphate = [GlcNAc-(1-&gt;4)-Mur2Ac(oyl-L-Ala-gamma-D-Glu-L-Lys-D-Ala-D-Ala)](n+1)-di-trans,octa-cis-undecaprenyl diphosphate + di-trans,octa-cis-undecaprenyl diphosphate + H(+)</text>
        <dbReference type="Rhea" id="RHEA:23708"/>
        <dbReference type="Rhea" id="RHEA-COMP:9602"/>
        <dbReference type="Rhea" id="RHEA-COMP:9603"/>
        <dbReference type="ChEBI" id="CHEBI:15378"/>
        <dbReference type="ChEBI" id="CHEBI:58405"/>
        <dbReference type="ChEBI" id="CHEBI:60033"/>
        <dbReference type="ChEBI" id="CHEBI:78435"/>
        <dbReference type="EC" id="2.4.99.28"/>
    </reaction>
</comment>
<keyword evidence="5 11" id="KW-0812">Transmembrane</keyword>
<evidence type="ECO:0000256" key="8">
    <source>
        <dbReference type="ARBA" id="ARBA00022989"/>
    </source>
</evidence>
<keyword evidence="7 11" id="KW-0573">Peptidoglycan synthesis</keyword>
<dbReference type="EMBL" id="JACHFQ010000003">
    <property type="protein sequence ID" value="MBB5225557.1"/>
    <property type="molecule type" value="Genomic_DNA"/>
</dbReference>